<dbReference type="AlphaFoldDB" id="A0AAW0ABQ7"/>
<reference evidence="1 2" key="1">
    <citation type="journal article" date="2024" name="J Genomics">
        <title>Draft genome sequencing and assembly of Favolaschia claudopus CIRM-BRFM 2984 isolated from oak limbs.</title>
        <authorList>
            <person name="Navarro D."/>
            <person name="Drula E."/>
            <person name="Chaduli D."/>
            <person name="Cazenave R."/>
            <person name="Ahrendt S."/>
            <person name="Wang J."/>
            <person name="Lipzen A."/>
            <person name="Daum C."/>
            <person name="Barry K."/>
            <person name="Grigoriev I.V."/>
            <person name="Favel A."/>
            <person name="Rosso M.N."/>
            <person name="Martin F."/>
        </authorList>
    </citation>
    <scope>NUCLEOTIDE SEQUENCE [LARGE SCALE GENOMIC DNA]</scope>
    <source>
        <strain evidence="1 2">CIRM-BRFM 2984</strain>
    </source>
</reference>
<dbReference type="Proteomes" id="UP001362999">
    <property type="component" value="Unassembled WGS sequence"/>
</dbReference>
<evidence type="ECO:0000313" key="1">
    <source>
        <dbReference type="EMBL" id="KAK7006592.1"/>
    </source>
</evidence>
<sequence length="120" mass="13558">NCGCVSCRRDRDELGCKNPGKCIDTAQALINCIQPKWNPNTHTPDFLEVLRLSEMESEANRNPTVVDLIKSFDPNFHLTKINDGFRIFAFNETMSERPARRLTPALALDPILGITKSNRI</sequence>
<dbReference type="EMBL" id="JAWWNJ010000075">
    <property type="protein sequence ID" value="KAK7006592.1"/>
    <property type="molecule type" value="Genomic_DNA"/>
</dbReference>
<proteinExistence type="predicted"/>
<comment type="caution">
    <text evidence="1">The sequence shown here is derived from an EMBL/GenBank/DDBJ whole genome shotgun (WGS) entry which is preliminary data.</text>
</comment>
<evidence type="ECO:0000313" key="2">
    <source>
        <dbReference type="Proteomes" id="UP001362999"/>
    </source>
</evidence>
<organism evidence="1 2">
    <name type="scientific">Favolaschia claudopus</name>
    <dbReference type="NCBI Taxonomy" id="2862362"/>
    <lineage>
        <taxon>Eukaryota</taxon>
        <taxon>Fungi</taxon>
        <taxon>Dikarya</taxon>
        <taxon>Basidiomycota</taxon>
        <taxon>Agaricomycotina</taxon>
        <taxon>Agaricomycetes</taxon>
        <taxon>Agaricomycetidae</taxon>
        <taxon>Agaricales</taxon>
        <taxon>Marasmiineae</taxon>
        <taxon>Mycenaceae</taxon>
        <taxon>Favolaschia</taxon>
    </lineage>
</organism>
<gene>
    <name evidence="1" type="ORF">R3P38DRAFT_2555451</name>
</gene>
<keyword evidence="2" id="KW-1185">Reference proteome</keyword>
<name>A0AAW0ABQ7_9AGAR</name>
<protein>
    <submittedName>
        <fullName evidence="1">Uncharacterized protein</fullName>
    </submittedName>
</protein>
<feature type="non-terminal residue" evidence="1">
    <location>
        <position position="1"/>
    </location>
</feature>
<accession>A0AAW0ABQ7</accession>